<organism evidence="8 9">
    <name type="scientific">Coccomyxa subellipsoidea</name>
    <dbReference type="NCBI Taxonomy" id="248742"/>
    <lineage>
        <taxon>Eukaryota</taxon>
        <taxon>Viridiplantae</taxon>
        <taxon>Chlorophyta</taxon>
        <taxon>core chlorophytes</taxon>
        <taxon>Trebouxiophyceae</taxon>
        <taxon>Trebouxiophyceae incertae sedis</taxon>
        <taxon>Coccomyxaceae</taxon>
        <taxon>Coccomyxa</taxon>
    </lineage>
</organism>
<accession>A0ABR2YYW6</accession>
<feature type="region of interest" description="Disordered" evidence="6">
    <location>
        <begin position="410"/>
        <end position="434"/>
    </location>
</feature>
<evidence type="ECO:0000313" key="9">
    <source>
        <dbReference type="Proteomes" id="UP001491310"/>
    </source>
</evidence>
<keyword evidence="4" id="KW-0418">Kinase</keyword>
<comment type="caution">
    <text evidence="8">The sequence shown here is derived from an EMBL/GenBank/DDBJ whole genome shotgun (WGS) entry which is preliminary data.</text>
</comment>
<keyword evidence="3" id="KW-0547">Nucleotide-binding</keyword>
<dbReference type="Gene3D" id="1.10.510.10">
    <property type="entry name" value="Transferase(Phosphotransferase) domain 1"/>
    <property type="match status" value="1"/>
</dbReference>
<sequence>MSRLGAWCLEDFELHKQLYKGKASLLYKATCRVSGLPVALKLYRKLRLSALNWYQVQREIRIHSQLQHENIVQLYAAFEDCDHVYLALQYADGGDLYEELKRHGGHLSEERVARDIIQPCLFALAYLHQKGFLWRDCKPENILLGGPDFGSVKLADFGLSIDSTEERPVTRAGTLDYMAPEVVMCPEKSYPQENKEKALLGYTSSVDAWAIGILGYELIVGHPPFERETRTDTYEQIMYRRPNYPAWISEESRMFISAALTKSARKRPTVADLLDHPWILKHCPRTLVPAADSQSGIASMPSVDAASHIEVEDPAEKACRPPIFNIMVDCNVASGDAGSSETHHPAPEMAAESSPEKGLQSIFQWANSSVQRLSSRLLASATVLQDHVLSAAHSSGDAIEDRPLAQSMAVETTAGRPRSASSEGGSLSTLFYPPLPEDHQIRDATGSAQTPVQSAALLASEKLRKIRAAGMDAESAEACSTPTAIKAHRGSQIDFREGCSAESGAAPRAAMDVLHGYNSPWNSPARRRPHGDSSGSLASTPPPRGPIRFPSHKEGRLSYNRTAAL</sequence>
<dbReference type="InterPro" id="IPR011009">
    <property type="entry name" value="Kinase-like_dom_sf"/>
</dbReference>
<proteinExistence type="predicted"/>
<name>A0ABR2YYW6_9CHLO</name>
<evidence type="ECO:0000256" key="5">
    <source>
        <dbReference type="ARBA" id="ARBA00022840"/>
    </source>
</evidence>
<dbReference type="Proteomes" id="UP001491310">
    <property type="component" value="Unassembled WGS sequence"/>
</dbReference>
<keyword evidence="5" id="KW-0067">ATP-binding</keyword>
<feature type="domain" description="Protein kinase" evidence="7">
    <location>
        <begin position="12"/>
        <end position="279"/>
    </location>
</feature>
<evidence type="ECO:0000256" key="3">
    <source>
        <dbReference type="ARBA" id="ARBA00022741"/>
    </source>
</evidence>
<evidence type="ECO:0000256" key="1">
    <source>
        <dbReference type="ARBA" id="ARBA00022527"/>
    </source>
</evidence>
<feature type="region of interest" description="Disordered" evidence="6">
    <location>
        <begin position="519"/>
        <end position="565"/>
    </location>
</feature>
<keyword evidence="9" id="KW-1185">Reference proteome</keyword>
<dbReference type="InterPro" id="IPR000719">
    <property type="entry name" value="Prot_kinase_dom"/>
</dbReference>
<dbReference type="PANTHER" id="PTHR24350">
    <property type="entry name" value="SERINE/THREONINE-PROTEIN KINASE IAL-RELATED"/>
    <property type="match status" value="1"/>
</dbReference>
<protein>
    <recommendedName>
        <fullName evidence="7">Protein kinase domain-containing protein</fullName>
    </recommendedName>
</protein>
<gene>
    <name evidence="8" type="ORF">WJX75_000968</name>
</gene>
<keyword evidence="1" id="KW-0723">Serine/threonine-protein kinase</keyword>
<keyword evidence="2" id="KW-0808">Transferase</keyword>
<evidence type="ECO:0000313" key="8">
    <source>
        <dbReference type="EMBL" id="KAK9917109.1"/>
    </source>
</evidence>
<reference evidence="8 9" key="1">
    <citation type="journal article" date="2024" name="Nat. Commun.">
        <title>Phylogenomics reveals the evolutionary origins of lichenization in chlorophyte algae.</title>
        <authorList>
            <person name="Puginier C."/>
            <person name="Libourel C."/>
            <person name="Otte J."/>
            <person name="Skaloud P."/>
            <person name="Haon M."/>
            <person name="Grisel S."/>
            <person name="Petersen M."/>
            <person name="Berrin J.G."/>
            <person name="Delaux P.M."/>
            <person name="Dal Grande F."/>
            <person name="Keller J."/>
        </authorList>
    </citation>
    <scope>NUCLEOTIDE SEQUENCE [LARGE SCALE GENOMIC DNA]</scope>
    <source>
        <strain evidence="8 9">SAG 216-7</strain>
    </source>
</reference>
<dbReference type="InterPro" id="IPR030616">
    <property type="entry name" value="Aur-like"/>
</dbReference>
<evidence type="ECO:0000256" key="4">
    <source>
        <dbReference type="ARBA" id="ARBA00022777"/>
    </source>
</evidence>
<feature type="region of interest" description="Disordered" evidence="6">
    <location>
        <begin position="335"/>
        <end position="355"/>
    </location>
</feature>
<dbReference type="PROSITE" id="PS50011">
    <property type="entry name" value="PROTEIN_KINASE_DOM"/>
    <property type="match status" value="1"/>
</dbReference>
<dbReference type="SUPFAM" id="SSF56112">
    <property type="entry name" value="Protein kinase-like (PK-like)"/>
    <property type="match status" value="1"/>
</dbReference>
<dbReference type="Pfam" id="PF00069">
    <property type="entry name" value="Pkinase"/>
    <property type="match status" value="1"/>
</dbReference>
<evidence type="ECO:0000259" key="7">
    <source>
        <dbReference type="PROSITE" id="PS50011"/>
    </source>
</evidence>
<dbReference type="EMBL" id="JALJOT010000002">
    <property type="protein sequence ID" value="KAK9917109.1"/>
    <property type="molecule type" value="Genomic_DNA"/>
</dbReference>
<feature type="compositionally biased region" description="Polar residues" evidence="6">
    <location>
        <begin position="419"/>
        <end position="429"/>
    </location>
</feature>
<evidence type="ECO:0000256" key="6">
    <source>
        <dbReference type="SAM" id="MobiDB-lite"/>
    </source>
</evidence>
<evidence type="ECO:0000256" key="2">
    <source>
        <dbReference type="ARBA" id="ARBA00022679"/>
    </source>
</evidence>